<dbReference type="STRING" id="641238.SAMN04490244_11270"/>
<dbReference type="PANTHER" id="PTHR34294:SF1">
    <property type="entry name" value="TRANSCRIPTIONAL REGULATOR LSRR"/>
    <property type="match status" value="1"/>
</dbReference>
<dbReference type="PANTHER" id="PTHR34294">
    <property type="entry name" value="TRANSCRIPTIONAL REGULATOR-RELATED"/>
    <property type="match status" value="1"/>
</dbReference>
<dbReference type="SUPFAM" id="SSF100950">
    <property type="entry name" value="NagB/RpiA/CoA transferase-like"/>
    <property type="match status" value="1"/>
</dbReference>
<evidence type="ECO:0000259" key="5">
    <source>
        <dbReference type="Pfam" id="PF04198"/>
    </source>
</evidence>
<dbReference type="Gene3D" id="1.10.10.10">
    <property type="entry name" value="Winged helix-like DNA-binding domain superfamily/Winged helix DNA-binding domain"/>
    <property type="match status" value="1"/>
</dbReference>
<dbReference type="Proteomes" id="UP000198885">
    <property type="component" value="Unassembled WGS sequence"/>
</dbReference>
<evidence type="ECO:0000256" key="4">
    <source>
        <dbReference type="ARBA" id="ARBA00023163"/>
    </source>
</evidence>
<evidence type="ECO:0000313" key="7">
    <source>
        <dbReference type="Proteomes" id="UP000198885"/>
    </source>
</evidence>
<dbReference type="InterPro" id="IPR051054">
    <property type="entry name" value="SorC_transcr_regulators"/>
</dbReference>
<dbReference type="InterPro" id="IPR037171">
    <property type="entry name" value="NagB/RpiA_transferase-like"/>
</dbReference>
<dbReference type="Pfam" id="PF04198">
    <property type="entry name" value="Sugar-bind"/>
    <property type="match status" value="1"/>
</dbReference>
<keyword evidence="2" id="KW-0805">Transcription regulation</keyword>
<reference evidence="6 7" key="1">
    <citation type="submission" date="2016-10" db="EMBL/GenBank/DDBJ databases">
        <authorList>
            <person name="de Groot N.N."/>
        </authorList>
    </citation>
    <scope>NUCLEOTIDE SEQUENCE [LARGE SCALE GENOMIC DNA]</scope>
    <source>
        <strain evidence="6 7">DSM 23042</strain>
    </source>
</reference>
<dbReference type="InterPro" id="IPR036388">
    <property type="entry name" value="WH-like_DNA-bd_sf"/>
</dbReference>
<comment type="similarity">
    <text evidence="1">Belongs to the SorC transcriptional regulatory family.</text>
</comment>
<evidence type="ECO:0000313" key="6">
    <source>
        <dbReference type="EMBL" id="SES36133.1"/>
    </source>
</evidence>
<dbReference type="OrthoDB" id="9808171at2"/>
<dbReference type="AlphaFoldDB" id="A0A1H9WRW0"/>
<proteinExistence type="inferred from homology"/>
<organism evidence="6 7">
    <name type="scientific">Tranquillimonas rosea</name>
    <dbReference type="NCBI Taxonomy" id="641238"/>
    <lineage>
        <taxon>Bacteria</taxon>
        <taxon>Pseudomonadati</taxon>
        <taxon>Pseudomonadota</taxon>
        <taxon>Alphaproteobacteria</taxon>
        <taxon>Rhodobacterales</taxon>
        <taxon>Roseobacteraceae</taxon>
        <taxon>Tranquillimonas</taxon>
    </lineage>
</organism>
<gene>
    <name evidence="6" type="ORF">SAMN04490244_11270</name>
</gene>
<name>A0A1H9WRW0_9RHOB</name>
<dbReference type="SUPFAM" id="SSF46785">
    <property type="entry name" value="Winged helix' DNA-binding domain"/>
    <property type="match status" value="1"/>
</dbReference>
<evidence type="ECO:0000256" key="2">
    <source>
        <dbReference type="ARBA" id="ARBA00023015"/>
    </source>
</evidence>
<keyword evidence="3 6" id="KW-0238">DNA-binding</keyword>
<sequence>MQQPDHDSSGSLDERARVGWYYFVAGLTQKDIADRLGITRLKVNKIIGQIRAEGLVTVELDMPLLECRVMAEEIASRYGLRDVTVVPDVDDFITQKRVIGEAAGAMASPLIKGRDVGIGIGSGRTLSYVARRLTTRPSAGSWVVGLIGGITRMTGSNSFDVATDTARRLGVECHYLTAPIFCASAAAREALLLNEEVTDVLARTEIADIAMVSCSSSEEQSSLTQVRVIKDNLDEITAAGAVGEILGCFIDADGRPVDHFINETVIALPPDKLRIKPDAILVSGGLIKLPVIRAILRGRYINRLVTNESVARGLLDGPA</sequence>
<evidence type="ECO:0000256" key="3">
    <source>
        <dbReference type="ARBA" id="ARBA00023125"/>
    </source>
</evidence>
<dbReference type="GO" id="GO:0003677">
    <property type="term" value="F:DNA binding"/>
    <property type="evidence" value="ECO:0007669"/>
    <property type="project" value="UniProtKB-KW"/>
</dbReference>
<feature type="domain" description="Sugar-binding" evidence="5">
    <location>
        <begin position="65"/>
        <end position="315"/>
    </location>
</feature>
<dbReference type="InterPro" id="IPR036390">
    <property type="entry name" value="WH_DNA-bd_sf"/>
</dbReference>
<accession>A0A1H9WRW0</accession>
<dbReference type="EMBL" id="FOGU01000012">
    <property type="protein sequence ID" value="SES36133.1"/>
    <property type="molecule type" value="Genomic_DNA"/>
</dbReference>
<evidence type="ECO:0000256" key="1">
    <source>
        <dbReference type="ARBA" id="ARBA00010466"/>
    </source>
</evidence>
<dbReference type="Gene3D" id="3.40.50.1360">
    <property type="match status" value="1"/>
</dbReference>
<keyword evidence="4" id="KW-0804">Transcription</keyword>
<dbReference type="InterPro" id="IPR007324">
    <property type="entry name" value="Sugar-bd_dom_put"/>
</dbReference>
<dbReference type="GO" id="GO:0030246">
    <property type="term" value="F:carbohydrate binding"/>
    <property type="evidence" value="ECO:0007669"/>
    <property type="project" value="InterPro"/>
</dbReference>
<protein>
    <submittedName>
        <fullName evidence="6">DNA-binding transcriptional regulator LsrR, DeoR family</fullName>
    </submittedName>
</protein>
<keyword evidence="7" id="KW-1185">Reference proteome</keyword>